<dbReference type="PANTHER" id="PTHR32176">
    <property type="entry name" value="XYLOSE ISOMERASE"/>
    <property type="match status" value="1"/>
</dbReference>
<keyword evidence="4" id="KW-0812">Transmembrane</keyword>
<dbReference type="SUPFAM" id="SSF52151">
    <property type="entry name" value="FabD/lysophospholipase-like"/>
    <property type="match status" value="1"/>
</dbReference>
<dbReference type="Proteomes" id="UP000265703">
    <property type="component" value="Unassembled WGS sequence"/>
</dbReference>
<dbReference type="PANTHER" id="PTHR32176:SF92">
    <property type="entry name" value="XYLOSE ISOMERASE"/>
    <property type="match status" value="1"/>
</dbReference>
<dbReference type="GO" id="GO:0047372">
    <property type="term" value="F:monoacylglycerol lipase activity"/>
    <property type="evidence" value="ECO:0007669"/>
    <property type="project" value="TreeGrafter"/>
</dbReference>
<dbReference type="GO" id="GO:0004620">
    <property type="term" value="F:phospholipase activity"/>
    <property type="evidence" value="ECO:0007669"/>
    <property type="project" value="TreeGrafter"/>
</dbReference>
<sequence length="1340" mass="155031">MITQIENFFLETENLIKSQLRDNVQNKDKIKEKFRDGKKLIDDLEEDDEEKYKFFKYKYHITYASYLKTVGDYDNANKQQNLAKIYENFVGNPENDTYRTDSILFKDAKLNINQDFNSEETPILNGLEELLENIQSILADDIINIIKHIFKQFNEVPKTFKEYQEIAEYVDFLHKTANALIIEGLEASQSSETNELNAVKEQSEQNKNNSELVDSLNNLKLLAEKATYQKRIAFIQHVLNSSNNKEILFSNILFTEEGINKRSRKLSSYFHPDKTNQPNSPNFLQDEHKSLGAELFKIIHECKERLSADLINVSNLSFHETKANKLWKLTIDYRNAAKGKWEKLKTLKKEDIIEYSSEELENFSLEKGELAYQEYRAACKIADKAKQLNKQVELRGNMALCYYVINKFLEAQLYALSAIQLLIKNSRKITKQDLIKAKNIFEKVKGGNAAEQTPKLNTEINELALIKIVDQEFTFNEKKRMERSIKEDIEKLRNELMLKADRSLVSYQVPKEEILRTKTHIFINKVAGIVTMGTGVGIAGATITFNISQAVMLIGAGIVGAPVILAAGLVTLGLGIFFGQTLWKKGAKIIKEPAIRENLNKIMINALSEYDKGKYQEFLEQLSKDYDDNTCLFELKKRGDEIMPENIIDQLLKHGFRSDGIAYLLILLGEVLSSGKVKIGDIVTNEFKGQASKAFLGVLNEKLRKEAKKLDDRINEFRSGRSVKNYFKIIKDTVLLREHSYLAKEHKDDAQEMPFRSRLEEMRNIARINLTIFDILSDGKEEFDRAIETIKEIRDSMNRHHQFISTAKSRLEVLEDFLWVISDGESPGESRELSLITFPVDYDYMDNRYLHYLKEKLQRTSSNQEKIDIYDKIAVYYEQLAEKESKINKLNSLKYWYHAQKNYENIREVDPKNLDAGLGFAKCLLKLSKYTRVIELLSTNSDLAPLSEYWRYCSIAYCKKINYKKAKECIVQSLSLNSTNNLAGRQREFLEKLKREKIEYRIHRFERENKNIKYEKDYFENLRNNKPTYNVLSIDGGGIRGVLPALWLSEIEHRTHRPISHLFNMIAGTSTGGIIAAGLSAPSWSNSAENYSNFRPKFSAFKILEFYKNKAKDLSVENDKNGRWSFFTKNSNTSLDNFDHYFRKYFGQTTLRQALTELVIPAVHVNESNLEFTQLFTRYDAFNDSSKDDTFVDVLMATKATSTFFSHYNIKDRSYLLNEGIHLSNPAMTAYSETIRYGVANENVSVLSLGTGSYMPDPLKPDLYWEYSNNIQESDTDNQLYNILGNRYQRWQVCLEEPIPFNDFKSIPNLLELGNQYIEELDASDENPLNKLVESFDKVL</sequence>
<evidence type="ECO:0000256" key="2">
    <source>
        <dbReference type="ARBA" id="ARBA00023098"/>
    </source>
</evidence>
<evidence type="ECO:0000256" key="4">
    <source>
        <dbReference type="SAM" id="Phobius"/>
    </source>
</evidence>
<reference evidence="6 7" key="1">
    <citation type="submission" date="2018-06" db="EMBL/GenBank/DDBJ databases">
        <title>Comparative genomics reveals the genomic features of Rhizophagus irregularis, R. cerebriforme, R. diaphanum and Gigaspora rosea, and their symbiotic lifestyle signature.</title>
        <authorList>
            <person name="Morin E."/>
            <person name="San Clemente H."/>
            <person name="Chen E.C.H."/>
            <person name="De La Providencia I."/>
            <person name="Hainaut M."/>
            <person name="Kuo A."/>
            <person name="Kohler A."/>
            <person name="Murat C."/>
            <person name="Tang N."/>
            <person name="Roy S."/>
            <person name="Loubradou J."/>
            <person name="Henrissat B."/>
            <person name="Grigoriev I.V."/>
            <person name="Corradi N."/>
            <person name="Roux C."/>
            <person name="Martin F.M."/>
        </authorList>
    </citation>
    <scope>NUCLEOTIDE SEQUENCE [LARGE SCALE GENOMIC DNA]</scope>
    <source>
        <strain evidence="6 7">DAOM 227022</strain>
    </source>
</reference>
<evidence type="ECO:0000256" key="1">
    <source>
        <dbReference type="ARBA" id="ARBA00010240"/>
    </source>
</evidence>
<dbReference type="EMBL" id="QKYT01001071">
    <property type="protein sequence ID" value="RIA80003.1"/>
    <property type="molecule type" value="Genomic_DNA"/>
</dbReference>
<comment type="similarity">
    <text evidence="1">Belongs to the patatin family.</text>
</comment>
<feature type="transmembrane region" description="Helical" evidence="4">
    <location>
        <begin position="553"/>
        <end position="578"/>
    </location>
</feature>
<keyword evidence="4" id="KW-1133">Transmembrane helix</keyword>
<evidence type="ECO:0000256" key="3">
    <source>
        <dbReference type="PROSITE-ProRule" id="PRU01161"/>
    </source>
</evidence>
<feature type="short sequence motif" description="GXSXG" evidence="3">
    <location>
        <begin position="1068"/>
        <end position="1072"/>
    </location>
</feature>
<gene>
    <name evidence="6" type="ORF">C1645_839467</name>
</gene>
<dbReference type="SUPFAM" id="SSF46565">
    <property type="entry name" value="Chaperone J-domain"/>
    <property type="match status" value="1"/>
</dbReference>
<feature type="active site" description="Proton acceptor" evidence="3">
    <location>
        <position position="1212"/>
    </location>
</feature>
<dbReference type="Pfam" id="PF01734">
    <property type="entry name" value="Patatin"/>
    <property type="match status" value="1"/>
</dbReference>
<keyword evidence="2 3" id="KW-0443">Lipid metabolism</keyword>
<feature type="short sequence motif" description="GXGXXG" evidence="3">
    <location>
        <begin position="1036"/>
        <end position="1041"/>
    </location>
</feature>
<dbReference type="InterPro" id="IPR036869">
    <property type="entry name" value="J_dom_sf"/>
</dbReference>
<keyword evidence="3" id="KW-0378">Hydrolase</keyword>
<keyword evidence="3" id="KW-0442">Lipid degradation</keyword>
<proteinExistence type="inferred from homology"/>
<dbReference type="GO" id="GO:0046486">
    <property type="term" value="P:glycerolipid metabolic process"/>
    <property type="evidence" value="ECO:0007669"/>
    <property type="project" value="UniProtKB-ARBA"/>
</dbReference>
<protein>
    <recommendedName>
        <fullName evidence="5">PNPLA domain-containing protein</fullName>
    </recommendedName>
</protein>
<dbReference type="PROSITE" id="PS51635">
    <property type="entry name" value="PNPLA"/>
    <property type="match status" value="1"/>
</dbReference>
<dbReference type="CDD" id="cd07199">
    <property type="entry name" value="Pat17_PNPLA8_PNPLA9_like"/>
    <property type="match status" value="1"/>
</dbReference>
<dbReference type="InterPro" id="IPR016035">
    <property type="entry name" value="Acyl_Trfase/lysoPLipase"/>
</dbReference>
<dbReference type="InterPro" id="IPR011990">
    <property type="entry name" value="TPR-like_helical_dom_sf"/>
</dbReference>
<accession>A0A397S0P3</accession>
<evidence type="ECO:0000313" key="6">
    <source>
        <dbReference type="EMBL" id="RIA80003.1"/>
    </source>
</evidence>
<evidence type="ECO:0000313" key="7">
    <source>
        <dbReference type="Proteomes" id="UP000265703"/>
    </source>
</evidence>
<dbReference type="STRING" id="658196.A0A397S0P3"/>
<dbReference type="Gene3D" id="1.25.40.10">
    <property type="entry name" value="Tetratricopeptide repeat domain"/>
    <property type="match status" value="1"/>
</dbReference>
<feature type="active site" description="Nucleophile" evidence="3">
    <location>
        <position position="1070"/>
    </location>
</feature>
<feature type="transmembrane region" description="Helical" evidence="4">
    <location>
        <begin position="526"/>
        <end position="547"/>
    </location>
</feature>
<keyword evidence="7" id="KW-1185">Reference proteome</keyword>
<name>A0A397S0P3_9GLOM</name>
<organism evidence="6 7">
    <name type="scientific">Glomus cerebriforme</name>
    <dbReference type="NCBI Taxonomy" id="658196"/>
    <lineage>
        <taxon>Eukaryota</taxon>
        <taxon>Fungi</taxon>
        <taxon>Fungi incertae sedis</taxon>
        <taxon>Mucoromycota</taxon>
        <taxon>Glomeromycotina</taxon>
        <taxon>Glomeromycetes</taxon>
        <taxon>Glomerales</taxon>
        <taxon>Glomeraceae</taxon>
        <taxon>Glomus</taxon>
    </lineage>
</organism>
<dbReference type="OrthoDB" id="1658288at2759"/>
<comment type="caution">
    <text evidence="6">The sequence shown here is derived from an EMBL/GenBank/DDBJ whole genome shotgun (WGS) entry which is preliminary data.</text>
</comment>
<dbReference type="InterPro" id="IPR002641">
    <property type="entry name" value="PNPLA_dom"/>
</dbReference>
<dbReference type="SUPFAM" id="SSF48452">
    <property type="entry name" value="TPR-like"/>
    <property type="match status" value="1"/>
</dbReference>
<comment type="caution">
    <text evidence="3">Lacks conserved residue(s) required for the propagation of feature annotation.</text>
</comment>
<dbReference type="GO" id="GO:0016042">
    <property type="term" value="P:lipid catabolic process"/>
    <property type="evidence" value="ECO:0007669"/>
    <property type="project" value="UniProtKB-UniRule"/>
</dbReference>
<feature type="domain" description="PNPLA" evidence="5">
    <location>
        <begin position="1032"/>
        <end position="1225"/>
    </location>
</feature>
<evidence type="ECO:0000259" key="5">
    <source>
        <dbReference type="PROSITE" id="PS51635"/>
    </source>
</evidence>
<dbReference type="Gene3D" id="3.40.1090.10">
    <property type="entry name" value="Cytosolic phospholipase A2 catalytic domain"/>
    <property type="match status" value="1"/>
</dbReference>
<keyword evidence="4" id="KW-0472">Membrane</keyword>